<feature type="transmembrane region" description="Helical" evidence="1">
    <location>
        <begin position="83"/>
        <end position="102"/>
    </location>
</feature>
<evidence type="ECO:0000313" key="2">
    <source>
        <dbReference type="EMBL" id="HIY59676.1"/>
    </source>
</evidence>
<proteinExistence type="predicted"/>
<reference evidence="2" key="1">
    <citation type="journal article" date="2021" name="PeerJ">
        <title>Extensive microbial diversity within the chicken gut microbiome revealed by metagenomics and culture.</title>
        <authorList>
            <person name="Gilroy R."/>
            <person name="Ravi A."/>
            <person name="Getino M."/>
            <person name="Pursley I."/>
            <person name="Horton D.L."/>
            <person name="Alikhan N.F."/>
            <person name="Baker D."/>
            <person name="Gharbi K."/>
            <person name="Hall N."/>
            <person name="Watson M."/>
            <person name="Adriaenssens E.M."/>
            <person name="Foster-Nyarko E."/>
            <person name="Jarju S."/>
            <person name="Secka A."/>
            <person name="Antonio M."/>
            <person name="Oren A."/>
            <person name="Chaudhuri R.R."/>
            <person name="La Ragione R."/>
            <person name="Hildebrand F."/>
            <person name="Pallen M.J."/>
        </authorList>
    </citation>
    <scope>NUCLEOTIDE SEQUENCE</scope>
    <source>
        <strain evidence="2">ChiSxjej3B15-24422</strain>
    </source>
</reference>
<keyword evidence="1" id="KW-1133">Transmembrane helix</keyword>
<feature type="transmembrane region" description="Helical" evidence="1">
    <location>
        <begin position="204"/>
        <end position="227"/>
    </location>
</feature>
<evidence type="ECO:0000256" key="1">
    <source>
        <dbReference type="SAM" id="Phobius"/>
    </source>
</evidence>
<organism evidence="2 3">
    <name type="scientific">Candidatus Eisenbergiella pullistercoris</name>
    <dbReference type="NCBI Taxonomy" id="2838555"/>
    <lineage>
        <taxon>Bacteria</taxon>
        <taxon>Bacillati</taxon>
        <taxon>Bacillota</taxon>
        <taxon>Clostridia</taxon>
        <taxon>Lachnospirales</taxon>
        <taxon>Lachnospiraceae</taxon>
        <taxon>Eisenbergiella</taxon>
    </lineage>
</organism>
<comment type="caution">
    <text evidence="2">The sequence shown here is derived from an EMBL/GenBank/DDBJ whole genome shotgun (WGS) entry which is preliminary data.</text>
</comment>
<protein>
    <recommendedName>
        <fullName evidence="4">DUF4129 domain-containing protein</fullName>
    </recommendedName>
</protein>
<dbReference type="AlphaFoldDB" id="A0A9D1YP46"/>
<accession>A0A9D1YP46</accession>
<feature type="transmembrane region" description="Helical" evidence="1">
    <location>
        <begin position="60"/>
        <end position="76"/>
    </location>
</feature>
<feature type="transmembrane region" description="Helical" evidence="1">
    <location>
        <begin position="137"/>
        <end position="157"/>
    </location>
</feature>
<gene>
    <name evidence="2" type="ORF">H9831_03190</name>
</gene>
<feature type="transmembrane region" description="Helical" evidence="1">
    <location>
        <begin position="163"/>
        <end position="183"/>
    </location>
</feature>
<dbReference type="Proteomes" id="UP000824007">
    <property type="component" value="Unassembled WGS sequence"/>
</dbReference>
<feature type="transmembrane region" description="Helical" evidence="1">
    <location>
        <begin position="12"/>
        <end position="32"/>
    </location>
</feature>
<keyword evidence="1" id="KW-0812">Transmembrane</keyword>
<evidence type="ECO:0000313" key="3">
    <source>
        <dbReference type="Proteomes" id="UP000824007"/>
    </source>
</evidence>
<dbReference type="EMBL" id="DXDD01000041">
    <property type="protein sequence ID" value="HIY59676.1"/>
    <property type="molecule type" value="Genomic_DNA"/>
</dbReference>
<feature type="transmembrane region" description="Helical" evidence="1">
    <location>
        <begin position="108"/>
        <end position="125"/>
    </location>
</feature>
<evidence type="ECO:0008006" key="4">
    <source>
        <dbReference type="Google" id="ProtNLM"/>
    </source>
</evidence>
<keyword evidence="1" id="KW-0472">Membrane</keyword>
<sequence>MNKKWLRSVELLEILMNFLTVFFVETALFAAFEPLGSALLTDAAAGEAAAGSAAFRTPSVMAQLLLAAVPVCFWLIRILASRFWLFVLLHAAVFAGAVFGLGTNGLSRVLFAFFAGIYLVVSFRTRLQEQREEEGGLGPAAALIAAGASLILCAYLENDAACGRILNAALVYAFLFFADTYLRNLERFVQFNRASNAHIPVRRMLLRGGGLTAACSLVVVALLALGVNRTFVRQAGEILRAALWWVTRAVLRLIGAFLSLFGSESGEQAAARQEAAVEQFLQAEVSEQPLWLEILYQVVQYLLLAAAAVFLLFVLYRAVSALMRRFYEGKRTRTQEGENAEEIRESLRTERKKKKRDSSLRFFAGTPEEKIRRIFIRTVQKQKRFRNPEGRPGGGRGRDLWRKDAREELVRARTARELEILFADQDKETFARLVRLYEKARYAGTEGYGAGKGGCSAEDVKQAEACREALSGKQN</sequence>
<feature type="transmembrane region" description="Helical" evidence="1">
    <location>
        <begin position="294"/>
        <end position="316"/>
    </location>
</feature>
<reference evidence="2" key="2">
    <citation type="submission" date="2021-04" db="EMBL/GenBank/DDBJ databases">
        <authorList>
            <person name="Gilroy R."/>
        </authorList>
    </citation>
    <scope>NUCLEOTIDE SEQUENCE</scope>
    <source>
        <strain evidence="2">ChiSxjej3B15-24422</strain>
    </source>
</reference>
<name>A0A9D1YP46_9FIRM</name>